<dbReference type="CDD" id="cd07302">
    <property type="entry name" value="CHD"/>
    <property type="match status" value="1"/>
</dbReference>
<dbReference type="GO" id="GO:0004016">
    <property type="term" value="F:adenylate cyclase activity"/>
    <property type="evidence" value="ECO:0007669"/>
    <property type="project" value="UniProtKB-EC"/>
</dbReference>
<evidence type="ECO:0000256" key="5">
    <source>
        <dbReference type="ARBA" id="ARBA00023136"/>
    </source>
</evidence>
<dbReference type="InterPro" id="IPR033479">
    <property type="entry name" value="dCache_1"/>
</dbReference>
<keyword evidence="9" id="KW-1185">Reference proteome</keyword>
<proteinExistence type="predicted"/>
<protein>
    <submittedName>
        <fullName evidence="8">Adenylate cyclase</fullName>
        <ecNumber evidence="8">4.6.1.1</ecNumber>
    </submittedName>
</protein>
<evidence type="ECO:0000256" key="1">
    <source>
        <dbReference type="ARBA" id="ARBA00004651"/>
    </source>
</evidence>
<accession>A0A839U276</accession>
<feature type="domain" description="Guanylate cyclase" evidence="7">
    <location>
        <begin position="484"/>
        <end position="616"/>
    </location>
</feature>
<keyword evidence="5 6" id="KW-0472">Membrane</keyword>
<comment type="subcellular location">
    <subcellularLocation>
        <location evidence="1">Cell membrane</location>
        <topology evidence="1">Multi-pass membrane protein</topology>
    </subcellularLocation>
</comment>
<dbReference type="GO" id="GO:0005886">
    <property type="term" value="C:plasma membrane"/>
    <property type="evidence" value="ECO:0007669"/>
    <property type="project" value="UniProtKB-SubCell"/>
</dbReference>
<organism evidence="8 9">
    <name type="scientific">Phyllobacterium trifolii</name>
    <dbReference type="NCBI Taxonomy" id="300193"/>
    <lineage>
        <taxon>Bacteria</taxon>
        <taxon>Pseudomonadati</taxon>
        <taxon>Pseudomonadota</taxon>
        <taxon>Alphaproteobacteria</taxon>
        <taxon>Hyphomicrobiales</taxon>
        <taxon>Phyllobacteriaceae</taxon>
        <taxon>Phyllobacterium</taxon>
    </lineage>
</organism>
<dbReference type="SUPFAM" id="SSF55073">
    <property type="entry name" value="Nucleotide cyclase"/>
    <property type="match status" value="1"/>
</dbReference>
<dbReference type="AlphaFoldDB" id="A0A839U276"/>
<dbReference type="EC" id="4.6.1.1" evidence="8"/>
<dbReference type="PANTHER" id="PTHR43081:SF1">
    <property type="entry name" value="ADENYLATE CYCLASE, TERMINAL-DIFFERENTIATION SPECIFIC"/>
    <property type="match status" value="1"/>
</dbReference>
<keyword evidence="4 6" id="KW-1133">Transmembrane helix</keyword>
<dbReference type="InterPro" id="IPR050697">
    <property type="entry name" value="Adenylyl/Guanylyl_Cyclase_3/4"/>
</dbReference>
<dbReference type="SUPFAM" id="SSF103190">
    <property type="entry name" value="Sensory domain-like"/>
    <property type="match status" value="1"/>
</dbReference>
<dbReference type="GO" id="GO:0009190">
    <property type="term" value="P:cyclic nucleotide biosynthetic process"/>
    <property type="evidence" value="ECO:0007669"/>
    <property type="project" value="InterPro"/>
</dbReference>
<comment type="caution">
    <text evidence="8">The sequence shown here is derived from an EMBL/GenBank/DDBJ whole genome shotgun (WGS) entry which is preliminary data.</text>
</comment>
<dbReference type="Pfam" id="PF02743">
    <property type="entry name" value="dCache_1"/>
    <property type="match status" value="1"/>
</dbReference>
<dbReference type="SMART" id="SM00044">
    <property type="entry name" value="CYCc"/>
    <property type="match status" value="1"/>
</dbReference>
<dbReference type="RefSeq" id="WP_246410733.1">
    <property type="nucleotide sequence ID" value="NZ_JACHXN010000001.1"/>
</dbReference>
<dbReference type="Pfam" id="PF00211">
    <property type="entry name" value="Guanylate_cyc"/>
    <property type="match status" value="1"/>
</dbReference>
<evidence type="ECO:0000313" key="9">
    <source>
        <dbReference type="Proteomes" id="UP000554520"/>
    </source>
</evidence>
<reference evidence="8 9" key="1">
    <citation type="submission" date="2020-08" db="EMBL/GenBank/DDBJ databases">
        <title>Genomic Encyclopedia of Type Strains, Phase III (KMG-III): the genomes of soil and plant-associated and newly described type strains.</title>
        <authorList>
            <person name="Whitman W."/>
        </authorList>
    </citation>
    <scope>NUCLEOTIDE SEQUENCE [LARGE SCALE GENOMIC DNA]</scope>
    <source>
        <strain evidence="8 9">CECT 7015</strain>
    </source>
</reference>
<evidence type="ECO:0000256" key="4">
    <source>
        <dbReference type="ARBA" id="ARBA00022989"/>
    </source>
</evidence>
<dbReference type="PROSITE" id="PS50125">
    <property type="entry name" value="GUANYLATE_CYCLASE_2"/>
    <property type="match status" value="1"/>
</dbReference>
<dbReference type="InterPro" id="IPR001054">
    <property type="entry name" value="A/G_cyclase"/>
</dbReference>
<gene>
    <name evidence="8" type="ORF">FHS21_000528</name>
</gene>
<keyword evidence="8" id="KW-0456">Lyase</keyword>
<feature type="transmembrane region" description="Helical" evidence="6">
    <location>
        <begin position="39"/>
        <end position="61"/>
    </location>
</feature>
<keyword evidence="2" id="KW-1003">Cell membrane</keyword>
<dbReference type="PANTHER" id="PTHR43081">
    <property type="entry name" value="ADENYLATE CYCLASE, TERMINAL-DIFFERENTIATION SPECIFIC-RELATED"/>
    <property type="match status" value="1"/>
</dbReference>
<evidence type="ECO:0000256" key="6">
    <source>
        <dbReference type="SAM" id="Phobius"/>
    </source>
</evidence>
<dbReference type="InterPro" id="IPR029787">
    <property type="entry name" value="Nucleotide_cyclase"/>
</dbReference>
<name>A0A839U276_9HYPH</name>
<dbReference type="Proteomes" id="UP000554520">
    <property type="component" value="Unassembled WGS sequence"/>
</dbReference>
<dbReference type="GO" id="GO:0035556">
    <property type="term" value="P:intracellular signal transduction"/>
    <property type="evidence" value="ECO:0007669"/>
    <property type="project" value="InterPro"/>
</dbReference>
<feature type="transmembrane region" description="Helical" evidence="6">
    <location>
        <begin position="385"/>
        <end position="406"/>
    </location>
</feature>
<evidence type="ECO:0000256" key="2">
    <source>
        <dbReference type="ARBA" id="ARBA00022475"/>
    </source>
</evidence>
<sequence length="664" mass="71452">MLIDTAEAFRAQAGGRYAMQIRGNKKKGALSAWAVPLRLHLSVVILGLLACISLPLIWMTYAQGKFTALSAGKAEMGQLGLRAIEDYRNVFNSGYAGVVTASVVPEMLTAPPQDLKAKHDFLLKVLQSTFRIDSVYAGYPDGSFVQAVDVTANPEWRTNLDTSEETAFAVRVITQVGGAPNTTWTFYDKDASQLYRRADRDDMFDPRIRPWYVAAVDNGKAISVGPYVSAATNSMTITLAMPTGAGNRVVIGADVLLLTLGEIVDVSALSNEARGYVFDRKGRVLVHSDKTVMNEIRGQLRRGREVSVADLAKADPAIPAIATLLASGGGPATGDVVRFPVNGREYLAQFFSEDISGLVGGYTVVISAPLDELVASVERTLKRNLAIAAAFLAAGVLAALIISRLISRSLYALADEARHIGELEFGESRTAHSWISEVNALAKALSSARTAIKTFSLYVPRELVRRIVIAGQSAVGSAARQDITVLFTDIQDFTTISEQCSPEEVVALLSSYFEALNEIIERHGGTIVQYIGDSVLAMWNAPVLDDRHVEHACHCALAMKAAIDAMNAANCADGRPELITRFGLHTGPAVVGSVGAETRRQYTPIGDTVNIASRLEGLNRQYGTSILVSGAVRDAVGNMFNLVPIEVVSVKGRTGQTELFELRT</sequence>
<dbReference type="EMBL" id="JACHXN010000001">
    <property type="protein sequence ID" value="MBB3144145.1"/>
    <property type="molecule type" value="Genomic_DNA"/>
</dbReference>
<dbReference type="InterPro" id="IPR029151">
    <property type="entry name" value="Sensor-like_sf"/>
</dbReference>
<keyword evidence="3 6" id="KW-0812">Transmembrane</keyword>
<dbReference type="Gene3D" id="3.30.450.20">
    <property type="entry name" value="PAS domain"/>
    <property type="match status" value="2"/>
</dbReference>
<evidence type="ECO:0000259" key="7">
    <source>
        <dbReference type="PROSITE" id="PS50125"/>
    </source>
</evidence>
<dbReference type="Gene3D" id="3.30.70.1230">
    <property type="entry name" value="Nucleotide cyclase"/>
    <property type="match status" value="1"/>
</dbReference>
<evidence type="ECO:0000256" key="3">
    <source>
        <dbReference type="ARBA" id="ARBA00022692"/>
    </source>
</evidence>
<evidence type="ECO:0000313" key="8">
    <source>
        <dbReference type="EMBL" id="MBB3144145.1"/>
    </source>
</evidence>